<reference evidence="10 11" key="1">
    <citation type="submission" date="2017-02" db="EMBL/GenBank/DDBJ databases">
        <authorList>
            <person name="Peterson S.W."/>
        </authorList>
    </citation>
    <scope>NUCLEOTIDE SEQUENCE [LARGE SCALE GENOMIC DNA]</scope>
    <source>
        <strain evidence="10 11">USBA 369</strain>
    </source>
</reference>
<dbReference type="Gene3D" id="3.10.580.10">
    <property type="entry name" value="CBS-domain"/>
    <property type="match status" value="1"/>
</dbReference>
<dbReference type="PROSITE" id="PS51371">
    <property type="entry name" value="CBS"/>
    <property type="match status" value="2"/>
</dbReference>
<dbReference type="InterPro" id="IPR035474">
    <property type="entry name" value="SIS_Kpsf"/>
</dbReference>
<dbReference type="GO" id="GO:0019146">
    <property type="term" value="F:arabinose-5-phosphate isomerase activity"/>
    <property type="evidence" value="ECO:0007669"/>
    <property type="project" value="UniProtKB-ARBA"/>
</dbReference>
<feature type="domain" description="CBS" evidence="8">
    <location>
        <begin position="277"/>
        <end position="328"/>
    </location>
</feature>
<dbReference type="InterPro" id="IPR000644">
    <property type="entry name" value="CBS_dom"/>
</dbReference>
<evidence type="ECO:0000256" key="2">
    <source>
        <dbReference type="ARBA" id="ARBA00022737"/>
    </source>
</evidence>
<keyword evidence="2" id="KW-0677">Repeat</keyword>
<evidence type="ECO:0000256" key="7">
    <source>
        <dbReference type="PROSITE-ProRule" id="PRU00703"/>
    </source>
</evidence>
<evidence type="ECO:0000256" key="5">
    <source>
        <dbReference type="PIRSR" id="PIRSR004692-2"/>
    </source>
</evidence>
<accession>A0A1T4R930</accession>
<feature type="site" description="Catalytically relevant" evidence="6">
    <location>
        <position position="197"/>
    </location>
</feature>
<keyword evidence="5" id="KW-0479">Metal-binding</keyword>
<dbReference type="GO" id="GO:1901135">
    <property type="term" value="P:carbohydrate derivative metabolic process"/>
    <property type="evidence" value="ECO:0007669"/>
    <property type="project" value="InterPro"/>
</dbReference>
<dbReference type="PIRSF" id="PIRSF004692">
    <property type="entry name" value="KdsD_KpsF"/>
    <property type="match status" value="1"/>
</dbReference>
<evidence type="ECO:0000259" key="9">
    <source>
        <dbReference type="PROSITE" id="PS51464"/>
    </source>
</evidence>
<dbReference type="PANTHER" id="PTHR42745">
    <property type="match status" value="1"/>
</dbReference>
<feature type="domain" description="CBS" evidence="8">
    <location>
        <begin position="213"/>
        <end position="275"/>
    </location>
</feature>
<dbReference type="FunFam" id="3.40.50.10490:FF:000011">
    <property type="entry name" value="Arabinose 5-phosphate isomerase"/>
    <property type="match status" value="1"/>
</dbReference>
<evidence type="ECO:0000256" key="1">
    <source>
        <dbReference type="ARBA" id="ARBA00008165"/>
    </source>
</evidence>
<dbReference type="GO" id="GO:0046872">
    <property type="term" value="F:metal ion binding"/>
    <property type="evidence" value="ECO:0007669"/>
    <property type="project" value="UniProtKB-KW"/>
</dbReference>
<organism evidence="10 11">
    <name type="scientific">Consotaella salsifontis</name>
    <dbReference type="NCBI Taxonomy" id="1365950"/>
    <lineage>
        <taxon>Bacteria</taxon>
        <taxon>Pseudomonadati</taxon>
        <taxon>Pseudomonadota</taxon>
        <taxon>Alphaproteobacteria</taxon>
        <taxon>Hyphomicrobiales</taxon>
        <taxon>Aurantimonadaceae</taxon>
        <taxon>Consotaella</taxon>
    </lineage>
</organism>
<sequence length="328" mass="33756">MTAFASTFPSSGSSSAIRTVETEMAGLRALAAALDGAMAAPFDQVLDLMATVSGRVIVTGVGKSGHVGAKIAATLASTGTTAFFVHSSEANHGDLGMIAKGDVVLALSWSGETAELHGIVSYTRRFGIPLIAITSGAASTLAIAADVLLLLPQAPEACPHGLAPTTSTTLQLALGDALAVALLERRGFTPGDFRVFHPGGQLGARLTKIGDIMHTGEELPLVASGTMMDEAIVVMSRKGFGCVAVVADGLLAGIVTDGDLRRHLGPDLLSQPVDVVMTRQPKTIEPDMLAAKALEILNSANITALMVARGREPVGIIHMHDLLRLGVA</sequence>
<keyword evidence="5" id="KW-0862">Zinc</keyword>
<feature type="site" description="Catalytically relevant" evidence="6">
    <location>
        <position position="63"/>
    </location>
</feature>
<evidence type="ECO:0000256" key="6">
    <source>
        <dbReference type="PIRSR" id="PIRSR004692-3"/>
    </source>
</evidence>
<keyword evidence="11" id="KW-1185">Reference proteome</keyword>
<evidence type="ECO:0000313" key="11">
    <source>
        <dbReference type="Proteomes" id="UP000190135"/>
    </source>
</evidence>
<proteinExistence type="inferred from homology"/>
<evidence type="ECO:0000256" key="4">
    <source>
        <dbReference type="PIRNR" id="PIRNR004692"/>
    </source>
</evidence>
<dbReference type="InterPro" id="IPR001347">
    <property type="entry name" value="SIS_dom"/>
</dbReference>
<evidence type="ECO:0000313" key="10">
    <source>
        <dbReference type="EMBL" id="SKA12326.1"/>
    </source>
</evidence>
<evidence type="ECO:0000259" key="8">
    <source>
        <dbReference type="PROSITE" id="PS51371"/>
    </source>
</evidence>
<gene>
    <name evidence="10" type="ORF">SAMN05428963_106118</name>
</gene>
<feature type="domain" description="SIS" evidence="9">
    <location>
        <begin position="45"/>
        <end position="188"/>
    </location>
</feature>
<dbReference type="CDD" id="cd04604">
    <property type="entry name" value="CBS_pair_SIS_assoc"/>
    <property type="match status" value="1"/>
</dbReference>
<dbReference type="GO" id="GO:0005975">
    <property type="term" value="P:carbohydrate metabolic process"/>
    <property type="evidence" value="ECO:0007669"/>
    <property type="project" value="InterPro"/>
</dbReference>
<name>A0A1T4R930_9HYPH</name>
<keyword evidence="3 7" id="KW-0129">CBS domain</keyword>
<dbReference type="PROSITE" id="PS51464">
    <property type="entry name" value="SIS"/>
    <property type="match status" value="1"/>
</dbReference>
<dbReference type="Pfam" id="PF00571">
    <property type="entry name" value="CBS"/>
    <property type="match status" value="2"/>
</dbReference>
<dbReference type="PANTHER" id="PTHR42745:SF1">
    <property type="entry name" value="ARABINOSE 5-PHOSPHATE ISOMERASE KDSD"/>
    <property type="match status" value="1"/>
</dbReference>
<dbReference type="Proteomes" id="UP000190135">
    <property type="component" value="Unassembled WGS sequence"/>
</dbReference>
<feature type="site" description="Catalytically relevant" evidence="6">
    <location>
        <position position="156"/>
    </location>
</feature>
<dbReference type="InterPro" id="IPR046348">
    <property type="entry name" value="SIS_dom_sf"/>
</dbReference>
<dbReference type="RefSeq" id="WP_245319102.1">
    <property type="nucleotide sequence ID" value="NZ_FUXL01000006.1"/>
</dbReference>
<dbReference type="SUPFAM" id="SSF54631">
    <property type="entry name" value="CBS-domain pair"/>
    <property type="match status" value="1"/>
</dbReference>
<dbReference type="InterPro" id="IPR046342">
    <property type="entry name" value="CBS_dom_sf"/>
</dbReference>
<dbReference type="SMART" id="SM00116">
    <property type="entry name" value="CBS"/>
    <property type="match status" value="2"/>
</dbReference>
<dbReference type="AlphaFoldDB" id="A0A1T4R930"/>
<dbReference type="CDD" id="cd05014">
    <property type="entry name" value="SIS_Kpsf"/>
    <property type="match status" value="1"/>
</dbReference>
<keyword evidence="10" id="KW-0413">Isomerase</keyword>
<evidence type="ECO:0000256" key="3">
    <source>
        <dbReference type="ARBA" id="ARBA00023122"/>
    </source>
</evidence>
<dbReference type="GO" id="GO:0097367">
    <property type="term" value="F:carbohydrate derivative binding"/>
    <property type="evidence" value="ECO:0007669"/>
    <property type="project" value="InterPro"/>
</dbReference>
<feature type="site" description="Catalytically relevant" evidence="6">
    <location>
        <position position="115"/>
    </location>
</feature>
<dbReference type="NCBIfam" id="TIGR00393">
    <property type="entry name" value="kpsF"/>
    <property type="match status" value="1"/>
</dbReference>
<dbReference type="InterPro" id="IPR004800">
    <property type="entry name" value="KdsD/KpsF-type"/>
</dbReference>
<dbReference type="InterPro" id="IPR050986">
    <property type="entry name" value="GutQ/KpsF_isomerases"/>
</dbReference>
<comment type="similarity">
    <text evidence="1 4">Belongs to the SIS family. GutQ/KpsF subfamily.</text>
</comment>
<dbReference type="STRING" id="1365950.SAMN05428963_106118"/>
<dbReference type="SUPFAM" id="SSF53697">
    <property type="entry name" value="SIS domain"/>
    <property type="match status" value="1"/>
</dbReference>
<feature type="binding site" evidence="5">
    <location>
        <position position="86"/>
    </location>
    <ligand>
        <name>Zn(2+)</name>
        <dbReference type="ChEBI" id="CHEBI:29105"/>
    </ligand>
</feature>
<dbReference type="EMBL" id="FUXL01000006">
    <property type="protein sequence ID" value="SKA12326.1"/>
    <property type="molecule type" value="Genomic_DNA"/>
</dbReference>
<dbReference type="Gene3D" id="3.40.50.10490">
    <property type="entry name" value="Glucose-6-phosphate isomerase like protein, domain 1"/>
    <property type="match status" value="1"/>
</dbReference>
<dbReference type="Pfam" id="PF01380">
    <property type="entry name" value="SIS"/>
    <property type="match status" value="1"/>
</dbReference>
<protein>
    <submittedName>
        <fullName evidence="10">Arabinose-5-phosphate isomerase</fullName>
    </submittedName>
</protein>